<name>A0A5B7E132_PORTR</name>
<accession>A0A5B7E132</accession>
<dbReference type="AlphaFoldDB" id="A0A5B7E132"/>
<sequence>MQPVKEKKLAGRSGGSPSSSRTSRLRREKHNLPLSRPPPPSLLPSPRVCSPLRHTFPKCVEVSHALSGHEKESAVETRGGQLKYCRYAECLHLGVRNEAVLG</sequence>
<gene>
    <name evidence="2" type="ORF">E2C01_020881</name>
</gene>
<reference evidence="2 3" key="1">
    <citation type="submission" date="2019-05" db="EMBL/GenBank/DDBJ databases">
        <title>Another draft genome of Portunus trituberculatus and its Hox gene families provides insights of decapod evolution.</title>
        <authorList>
            <person name="Jeong J.-H."/>
            <person name="Song I."/>
            <person name="Kim S."/>
            <person name="Choi T."/>
            <person name="Kim D."/>
            <person name="Ryu S."/>
            <person name="Kim W."/>
        </authorList>
    </citation>
    <scope>NUCLEOTIDE SEQUENCE [LARGE SCALE GENOMIC DNA]</scope>
    <source>
        <tissue evidence="2">Muscle</tissue>
    </source>
</reference>
<keyword evidence="3" id="KW-1185">Reference proteome</keyword>
<evidence type="ECO:0000256" key="1">
    <source>
        <dbReference type="SAM" id="MobiDB-lite"/>
    </source>
</evidence>
<proteinExistence type="predicted"/>
<protein>
    <submittedName>
        <fullName evidence="2">Uncharacterized protein</fullName>
    </submittedName>
</protein>
<organism evidence="2 3">
    <name type="scientific">Portunus trituberculatus</name>
    <name type="common">Swimming crab</name>
    <name type="synonym">Neptunus trituberculatus</name>
    <dbReference type="NCBI Taxonomy" id="210409"/>
    <lineage>
        <taxon>Eukaryota</taxon>
        <taxon>Metazoa</taxon>
        <taxon>Ecdysozoa</taxon>
        <taxon>Arthropoda</taxon>
        <taxon>Crustacea</taxon>
        <taxon>Multicrustacea</taxon>
        <taxon>Malacostraca</taxon>
        <taxon>Eumalacostraca</taxon>
        <taxon>Eucarida</taxon>
        <taxon>Decapoda</taxon>
        <taxon>Pleocyemata</taxon>
        <taxon>Brachyura</taxon>
        <taxon>Eubrachyura</taxon>
        <taxon>Portunoidea</taxon>
        <taxon>Portunidae</taxon>
        <taxon>Portuninae</taxon>
        <taxon>Portunus</taxon>
    </lineage>
</organism>
<dbReference type="Proteomes" id="UP000324222">
    <property type="component" value="Unassembled WGS sequence"/>
</dbReference>
<dbReference type="EMBL" id="VSRR010001791">
    <property type="protein sequence ID" value="MPC27702.1"/>
    <property type="molecule type" value="Genomic_DNA"/>
</dbReference>
<evidence type="ECO:0000313" key="2">
    <source>
        <dbReference type="EMBL" id="MPC27702.1"/>
    </source>
</evidence>
<comment type="caution">
    <text evidence="2">The sequence shown here is derived from an EMBL/GenBank/DDBJ whole genome shotgun (WGS) entry which is preliminary data.</text>
</comment>
<feature type="region of interest" description="Disordered" evidence="1">
    <location>
        <begin position="1"/>
        <end position="46"/>
    </location>
</feature>
<evidence type="ECO:0000313" key="3">
    <source>
        <dbReference type="Proteomes" id="UP000324222"/>
    </source>
</evidence>